<evidence type="ECO:0008006" key="4">
    <source>
        <dbReference type="Google" id="ProtNLM"/>
    </source>
</evidence>
<dbReference type="Proteomes" id="UP000236520">
    <property type="component" value="Unassembled WGS sequence"/>
</dbReference>
<feature type="region of interest" description="Disordered" evidence="1">
    <location>
        <begin position="135"/>
        <end position="168"/>
    </location>
</feature>
<name>A0A2J7Z846_STRMQ</name>
<dbReference type="EMBL" id="LJIW01000001">
    <property type="protein sequence ID" value="PNG96442.1"/>
    <property type="molecule type" value="Genomic_DNA"/>
</dbReference>
<evidence type="ECO:0000256" key="1">
    <source>
        <dbReference type="SAM" id="MobiDB-lite"/>
    </source>
</evidence>
<sequence>MVTDRLAQTVREQLRLGRLLPLGEREDGSWITERAAAEVLGRAAAEVPDAHLESLRIAPADPDAVEGPAVPPPPSALPPGPLRIAVECGATLAEPLPVTADRLRDVLLDAAADRLGLLVEAVDIRVTEVLEELPALRHHQPPPPPRPRPQPPTPAAGSPAPDSTAAAVGRAIASVPGVARLAPVLGSPRAVRIEGAHIRVELAVAAGHRAVDVARALRTAVARSAPVPAPGDQPPTVAVLVTAVEP</sequence>
<dbReference type="AlphaFoldDB" id="A0A2J7Z846"/>
<gene>
    <name evidence="2" type="ORF">SMF913_12467</name>
</gene>
<proteinExistence type="predicted"/>
<feature type="compositionally biased region" description="Low complexity" evidence="1">
    <location>
        <begin position="155"/>
        <end position="167"/>
    </location>
</feature>
<dbReference type="RefSeq" id="WP_102934218.1">
    <property type="nucleotide sequence ID" value="NZ_LJIW01000001.1"/>
</dbReference>
<keyword evidence="3" id="KW-1185">Reference proteome</keyword>
<reference evidence="2 3" key="1">
    <citation type="submission" date="2015-09" db="EMBL/GenBank/DDBJ databases">
        <title>Genome sequence, genome mining and natural product profiling of a biocontrol bacterium Streptomyces malaysiensis F913.</title>
        <authorList>
            <person name="Xu Y."/>
            <person name="Wei J."/>
            <person name="Xie J."/>
            <person name="Li T."/>
            <person name="Zhou Z."/>
        </authorList>
    </citation>
    <scope>NUCLEOTIDE SEQUENCE [LARGE SCALE GENOMIC DNA]</scope>
    <source>
        <strain evidence="2 3">F913</strain>
    </source>
</reference>
<evidence type="ECO:0000313" key="2">
    <source>
        <dbReference type="EMBL" id="PNG96442.1"/>
    </source>
</evidence>
<organism evidence="2 3">
    <name type="scientific">Streptomyces malaysiensis</name>
    <dbReference type="NCBI Taxonomy" id="92644"/>
    <lineage>
        <taxon>Bacteria</taxon>
        <taxon>Bacillati</taxon>
        <taxon>Actinomycetota</taxon>
        <taxon>Actinomycetes</taxon>
        <taxon>Kitasatosporales</taxon>
        <taxon>Streptomycetaceae</taxon>
        <taxon>Streptomyces</taxon>
        <taxon>Streptomyces violaceusniger group</taxon>
    </lineage>
</organism>
<accession>A0A2J7Z846</accession>
<protein>
    <recommendedName>
        <fullName evidence="4">Nucleopolyhedrovirus P10 family protein</fullName>
    </recommendedName>
</protein>
<comment type="caution">
    <text evidence="2">The sequence shown here is derived from an EMBL/GenBank/DDBJ whole genome shotgun (WGS) entry which is preliminary data.</text>
</comment>
<feature type="compositionally biased region" description="Pro residues" evidence="1">
    <location>
        <begin position="141"/>
        <end position="154"/>
    </location>
</feature>
<evidence type="ECO:0000313" key="3">
    <source>
        <dbReference type="Proteomes" id="UP000236520"/>
    </source>
</evidence>